<proteinExistence type="predicted"/>
<dbReference type="Proteomes" id="UP000681967">
    <property type="component" value="Unassembled WGS sequence"/>
</dbReference>
<protein>
    <submittedName>
        <fullName evidence="1">Uncharacterized protein</fullName>
    </submittedName>
</protein>
<comment type="caution">
    <text evidence="1">The sequence shown here is derived from an EMBL/GenBank/DDBJ whole genome shotgun (WGS) entry which is preliminary data.</text>
</comment>
<evidence type="ECO:0000313" key="2">
    <source>
        <dbReference type="Proteomes" id="UP000681967"/>
    </source>
</evidence>
<name>A0A8S3G951_9BILA</name>
<organism evidence="1 2">
    <name type="scientific">Rotaria magnacalcarata</name>
    <dbReference type="NCBI Taxonomy" id="392030"/>
    <lineage>
        <taxon>Eukaryota</taxon>
        <taxon>Metazoa</taxon>
        <taxon>Spiralia</taxon>
        <taxon>Gnathifera</taxon>
        <taxon>Rotifera</taxon>
        <taxon>Eurotatoria</taxon>
        <taxon>Bdelloidea</taxon>
        <taxon>Philodinida</taxon>
        <taxon>Philodinidae</taxon>
        <taxon>Rotaria</taxon>
    </lineage>
</organism>
<accession>A0A8S3G951</accession>
<sequence length="92" mass="10738">MGKINDQKNKIKEKKTIKTFPDVVQDEEENLEMNDAIDVENDLADQNDLDFDKRSVTSNKTIKSLVSKKKDKIKLKRQFLLKQLLPWPHTAL</sequence>
<dbReference type="AlphaFoldDB" id="A0A8S3G951"/>
<evidence type="ECO:0000313" key="1">
    <source>
        <dbReference type="EMBL" id="CAF5154868.1"/>
    </source>
</evidence>
<gene>
    <name evidence="1" type="ORF">BYL167_LOCUS73156</name>
</gene>
<dbReference type="EMBL" id="CAJOBH010260587">
    <property type="protein sequence ID" value="CAF5154868.1"/>
    <property type="molecule type" value="Genomic_DNA"/>
</dbReference>
<reference evidence="1" key="1">
    <citation type="submission" date="2021-02" db="EMBL/GenBank/DDBJ databases">
        <authorList>
            <person name="Nowell W R."/>
        </authorList>
    </citation>
    <scope>NUCLEOTIDE SEQUENCE</scope>
</reference>